<evidence type="ECO:0000313" key="3">
    <source>
        <dbReference type="Proteomes" id="UP000324222"/>
    </source>
</evidence>
<feature type="compositionally biased region" description="Polar residues" evidence="1">
    <location>
        <begin position="129"/>
        <end position="141"/>
    </location>
</feature>
<sequence length="159" mass="18167">MMGMYAQKFRMRRYGGSGRDSPPTIGHDRVNYINPTINYDKFPRKIRPKRGRSANGSENSLSSPGNRSRRCSCLENLNLTSEQLTALRRHSDHSREDEDGLLLQQQQQTDEILHASADVLTRMFTCLNTNAEPPPKNTTLSDPRYTSRPRDKPEAYSPK</sequence>
<feature type="compositionally biased region" description="Basic and acidic residues" evidence="1">
    <location>
        <begin position="148"/>
        <end position="159"/>
    </location>
</feature>
<reference evidence="2 3" key="1">
    <citation type="submission" date="2019-05" db="EMBL/GenBank/DDBJ databases">
        <title>Another draft genome of Portunus trituberculatus and its Hox gene families provides insights of decapod evolution.</title>
        <authorList>
            <person name="Jeong J.-H."/>
            <person name="Song I."/>
            <person name="Kim S."/>
            <person name="Choi T."/>
            <person name="Kim D."/>
            <person name="Ryu S."/>
            <person name="Kim W."/>
        </authorList>
    </citation>
    <scope>NUCLEOTIDE SEQUENCE [LARGE SCALE GENOMIC DNA]</scope>
    <source>
        <tissue evidence="2">Muscle</tissue>
    </source>
</reference>
<comment type="caution">
    <text evidence="2">The sequence shown here is derived from an EMBL/GenBank/DDBJ whole genome shotgun (WGS) entry which is preliminary data.</text>
</comment>
<organism evidence="2 3">
    <name type="scientific">Portunus trituberculatus</name>
    <name type="common">Swimming crab</name>
    <name type="synonym">Neptunus trituberculatus</name>
    <dbReference type="NCBI Taxonomy" id="210409"/>
    <lineage>
        <taxon>Eukaryota</taxon>
        <taxon>Metazoa</taxon>
        <taxon>Ecdysozoa</taxon>
        <taxon>Arthropoda</taxon>
        <taxon>Crustacea</taxon>
        <taxon>Multicrustacea</taxon>
        <taxon>Malacostraca</taxon>
        <taxon>Eumalacostraca</taxon>
        <taxon>Eucarida</taxon>
        <taxon>Decapoda</taxon>
        <taxon>Pleocyemata</taxon>
        <taxon>Brachyura</taxon>
        <taxon>Eubrachyura</taxon>
        <taxon>Portunoidea</taxon>
        <taxon>Portunidae</taxon>
        <taxon>Portuninae</taxon>
        <taxon>Portunus</taxon>
    </lineage>
</organism>
<dbReference type="EMBL" id="VSRR010042518">
    <property type="protein sequence ID" value="MPC76067.1"/>
    <property type="molecule type" value="Genomic_DNA"/>
</dbReference>
<evidence type="ECO:0000256" key="1">
    <source>
        <dbReference type="SAM" id="MobiDB-lite"/>
    </source>
</evidence>
<feature type="compositionally biased region" description="Polar residues" evidence="1">
    <location>
        <begin position="54"/>
        <end position="66"/>
    </location>
</feature>
<dbReference type="OrthoDB" id="10045021at2759"/>
<dbReference type="Proteomes" id="UP000324222">
    <property type="component" value="Unassembled WGS sequence"/>
</dbReference>
<protein>
    <submittedName>
        <fullName evidence="2">Uncharacterized protein</fullName>
    </submittedName>
</protein>
<name>A0A5B7I3K7_PORTR</name>
<feature type="region of interest" description="Disordered" evidence="1">
    <location>
        <begin position="129"/>
        <end position="159"/>
    </location>
</feature>
<accession>A0A5B7I3K7</accession>
<keyword evidence="3" id="KW-1185">Reference proteome</keyword>
<proteinExistence type="predicted"/>
<feature type="region of interest" description="Disordered" evidence="1">
    <location>
        <begin position="42"/>
        <end position="70"/>
    </location>
</feature>
<gene>
    <name evidence="2" type="ORF">E2C01_070468</name>
</gene>
<evidence type="ECO:0000313" key="2">
    <source>
        <dbReference type="EMBL" id="MPC76067.1"/>
    </source>
</evidence>
<dbReference type="AlphaFoldDB" id="A0A5B7I3K7"/>